<keyword evidence="3" id="KW-1185">Reference proteome</keyword>
<name>A0A4Y9XML4_9AGAM</name>
<feature type="region of interest" description="Disordered" evidence="1">
    <location>
        <begin position="516"/>
        <end position="549"/>
    </location>
</feature>
<organism evidence="2 3">
    <name type="scientific">Dentipellis fragilis</name>
    <dbReference type="NCBI Taxonomy" id="205917"/>
    <lineage>
        <taxon>Eukaryota</taxon>
        <taxon>Fungi</taxon>
        <taxon>Dikarya</taxon>
        <taxon>Basidiomycota</taxon>
        <taxon>Agaricomycotina</taxon>
        <taxon>Agaricomycetes</taxon>
        <taxon>Russulales</taxon>
        <taxon>Hericiaceae</taxon>
        <taxon>Dentipellis</taxon>
    </lineage>
</organism>
<evidence type="ECO:0000256" key="1">
    <source>
        <dbReference type="SAM" id="MobiDB-lite"/>
    </source>
</evidence>
<evidence type="ECO:0000313" key="2">
    <source>
        <dbReference type="EMBL" id="TFY51330.1"/>
    </source>
</evidence>
<feature type="compositionally biased region" description="Low complexity" evidence="1">
    <location>
        <begin position="520"/>
        <end position="535"/>
    </location>
</feature>
<reference evidence="2 3" key="1">
    <citation type="submission" date="2019-02" db="EMBL/GenBank/DDBJ databases">
        <title>Genome sequencing of the rare red list fungi Dentipellis fragilis.</title>
        <authorList>
            <person name="Buettner E."/>
            <person name="Kellner H."/>
        </authorList>
    </citation>
    <scope>NUCLEOTIDE SEQUENCE [LARGE SCALE GENOMIC DNA]</scope>
    <source>
        <strain evidence="2 3">DSM 105465</strain>
    </source>
</reference>
<sequence length="740" mass="80386">SPSPTPAPAPAHATRTVHDLARFAHWHALADTYMPHPQTHTHTHTHTHTYTQRDWNTYLRDFEALLRQVRLAPGEALTEPRGRRIERVLGGRMRESAGGLGGSHGRLSGFGARGWSCWMSNSSPQTHIHPIHVEESAQSASASRSVPAGDHTNLNVAHDHTMDTGVQNTTSLNGSGGPDTVIHATNVTSTNGVVTPEATNAAHLAGNGITIVFIGLSGSTEHDVVAGPSPLGLSPDVLERVVAAIVAILRSREQLQGAGVVRQSLPGAGAQDAPSGDAQHTRPTEIEVSPSITAGQLEEETATVVGSPGLRVKSQEGEHMDSGVGVGRSSDEVPHSLPPTGAVFPATHASSYIPSHDAGHYASPGDFDSDSAWPGGHDADPFNDPVEAVNRGNAPTDAIPTSTNEGDTPTPDLDFDHDAMLVDEQPPSDTAYTPNRSTAALDTSLFAIHQEIEHFESHCAVRGVVTSRDMCNALAYRLSDAGLIKRVTMTPAFIRGDWIKLKRALLDGFAEEQCSTRTASPISSPSRRTLSSASTYSDEDRDTSPPHRYCYPPPPLHCDSYTQRAPSPEIALLTVRDLVRYINWHAHVNGYTVHDWSTYIHDFQTLLQHVRVEPGEALTEYRVRGFFWLGICTPLRARIERVLEARTGGGFPWPVARVWQVGLELLKSDMRQEENELWAGDALGAGSATRAPFSRKKIEKRHFTVTLLTIHLDFFFHWTLQDTYSIDADVGRYISVDGHS</sequence>
<evidence type="ECO:0000313" key="3">
    <source>
        <dbReference type="Proteomes" id="UP000298327"/>
    </source>
</evidence>
<dbReference type="EMBL" id="SEOQ01001547">
    <property type="protein sequence ID" value="TFY51330.1"/>
    <property type="molecule type" value="Genomic_DNA"/>
</dbReference>
<gene>
    <name evidence="2" type="ORF">EVG20_g11050</name>
</gene>
<protein>
    <submittedName>
        <fullName evidence="2">Uncharacterized protein</fullName>
    </submittedName>
</protein>
<feature type="non-terminal residue" evidence="2">
    <location>
        <position position="1"/>
    </location>
</feature>
<proteinExistence type="predicted"/>
<accession>A0A4Y9XML4</accession>
<dbReference type="Proteomes" id="UP000298327">
    <property type="component" value="Unassembled WGS sequence"/>
</dbReference>
<comment type="caution">
    <text evidence="2">The sequence shown here is derived from an EMBL/GenBank/DDBJ whole genome shotgun (WGS) entry which is preliminary data.</text>
</comment>
<dbReference type="AlphaFoldDB" id="A0A4Y9XML4"/>